<feature type="region of interest" description="Disordered" evidence="1">
    <location>
        <begin position="1"/>
        <end position="28"/>
    </location>
</feature>
<evidence type="ECO:0000313" key="3">
    <source>
        <dbReference type="Proteomes" id="UP000250321"/>
    </source>
</evidence>
<name>A0A314YJZ0_PRUYE</name>
<comment type="caution">
    <text evidence="2">The sequence shown here is derived from an EMBL/GenBank/DDBJ whole genome shotgun (WGS) entry which is preliminary data.</text>
</comment>
<proteinExistence type="predicted"/>
<dbReference type="EMBL" id="PJQY01001074">
    <property type="protein sequence ID" value="PQQ05539.1"/>
    <property type="molecule type" value="Genomic_DNA"/>
</dbReference>
<dbReference type="Proteomes" id="UP000250321">
    <property type="component" value="Unassembled WGS sequence"/>
</dbReference>
<dbReference type="AlphaFoldDB" id="A0A314YJZ0"/>
<evidence type="ECO:0000256" key="1">
    <source>
        <dbReference type="SAM" id="MobiDB-lite"/>
    </source>
</evidence>
<sequence length="90" mass="10169">MADSTQAADERNSGITETKSIESSTKYPFDRLEKAIKEGFLTMTNSMNHISQRVVQTVEQGHVNRTLKGNETMAYLAQFLEQVMQLAQED</sequence>
<accession>A0A314YJZ0</accession>
<protein>
    <submittedName>
        <fullName evidence="2">Uncharacterized protein</fullName>
    </submittedName>
</protein>
<reference evidence="2 3" key="1">
    <citation type="submission" date="2018-02" db="EMBL/GenBank/DDBJ databases">
        <title>Draft genome of wild Prunus yedoensis var. nudiflora.</title>
        <authorList>
            <person name="Baek S."/>
            <person name="Kim J.-H."/>
            <person name="Choi K."/>
            <person name="Kim G.-B."/>
            <person name="Cho A."/>
            <person name="Jang H."/>
            <person name="Shin C.-H."/>
            <person name="Yu H.-J."/>
            <person name="Mun J.-H."/>
        </authorList>
    </citation>
    <scope>NUCLEOTIDE SEQUENCE [LARGE SCALE GENOMIC DNA]</scope>
    <source>
        <strain evidence="3">cv. Jeju island</strain>
        <tissue evidence="2">Leaf</tissue>
    </source>
</reference>
<feature type="compositionally biased region" description="Polar residues" evidence="1">
    <location>
        <begin position="1"/>
        <end position="26"/>
    </location>
</feature>
<evidence type="ECO:0000313" key="2">
    <source>
        <dbReference type="EMBL" id="PQQ05539.1"/>
    </source>
</evidence>
<organism evidence="2 3">
    <name type="scientific">Prunus yedoensis var. nudiflora</name>
    <dbReference type="NCBI Taxonomy" id="2094558"/>
    <lineage>
        <taxon>Eukaryota</taxon>
        <taxon>Viridiplantae</taxon>
        <taxon>Streptophyta</taxon>
        <taxon>Embryophyta</taxon>
        <taxon>Tracheophyta</taxon>
        <taxon>Spermatophyta</taxon>
        <taxon>Magnoliopsida</taxon>
        <taxon>eudicotyledons</taxon>
        <taxon>Gunneridae</taxon>
        <taxon>Pentapetalae</taxon>
        <taxon>rosids</taxon>
        <taxon>fabids</taxon>
        <taxon>Rosales</taxon>
        <taxon>Rosaceae</taxon>
        <taxon>Amygdaloideae</taxon>
        <taxon>Amygdaleae</taxon>
        <taxon>Prunus</taxon>
    </lineage>
</organism>
<keyword evidence="3" id="KW-1185">Reference proteome</keyword>
<gene>
    <name evidence="2" type="ORF">Pyn_27138</name>
</gene>